<dbReference type="SUPFAM" id="SSF56300">
    <property type="entry name" value="Metallo-dependent phosphatases"/>
    <property type="match status" value="1"/>
</dbReference>
<keyword evidence="2" id="KW-0378">Hydrolase</keyword>
<dbReference type="PANTHER" id="PTHR31302">
    <property type="entry name" value="TRANSMEMBRANE PROTEIN WITH METALLOPHOSPHOESTERASE DOMAIN-RELATED"/>
    <property type="match status" value="1"/>
</dbReference>
<dbReference type="Gene3D" id="3.60.21.10">
    <property type="match status" value="1"/>
</dbReference>
<reference evidence="5" key="1">
    <citation type="submission" date="2021-01" db="EMBL/GenBank/DDBJ databases">
        <title>Whole genome shotgun sequence of Rhizocola hellebori NBRC 109834.</title>
        <authorList>
            <person name="Komaki H."/>
            <person name="Tamura T."/>
        </authorList>
    </citation>
    <scope>NUCLEOTIDE SEQUENCE</scope>
    <source>
        <strain evidence="5">NBRC 109834</strain>
    </source>
</reference>
<keyword evidence="1" id="KW-0479">Metal-binding</keyword>
<evidence type="ECO:0000313" key="5">
    <source>
        <dbReference type="EMBL" id="GIH04576.1"/>
    </source>
</evidence>
<name>A0A8J3Q690_9ACTN</name>
<dbReference type="GO" id="GO:0046872">
    <property type="term" value="F:metal ion binding"/>
    <property type="evidence" value="ECO:0007669"/>
    <property type="project" value="UniProtKB-KW"/>
</dbReference>
<dbReference type="Pfam" id="PF00149">
    <property type="entry name" value="Metallophos"/>
    <property type="match status" value="1"/>
</dbReference>
<keyword evidence="6" id="KW-1185">Reference proteome</keyword>
<dbReference type="Proteomes" id="UP000612899">
    <property type="component" value="Unassembled WGS sequence"/>
</dbReference>
<keyword evidence="3" id="KW-1133">Transmembrane helix</keyword>
<accession>A0A8J3Q690</accession>
<dbReference type="EMBL" id="BONY01000013">
    <property type="protein sequence ID" value="GIH04576.1"/>
    <property type="molecule type" value="Genomic_DNA"/>
</dbReference>
<keyword evidence="3" id="KW-0472">Membrane</keyword>
<feature type="domain" description="Calcineurin-like phosphoesterase" evidence="4">
    <location>
        <begin position="211"/>
        <end position="380"/>
    </location>
</feature>
<sequence>MTLAGVVLALLVAGRVGVDVGPFRSTFSVTPSVFGDTEVLLPPLGSLQLDTHEGPAHLRISLDGLDQARTEALIEDPATITRASRTAVTDLRSGVNRLVMHATGVAMLGAMFAAAIVYRRIREMAWAGGLSLAVMAGSFGFAALTFHPRALTEPRYEGLLANAPAVVGDAQRLADRYDEYAAQLEKMVVNVGQLYSTVANLPVYTPDDGTIRVLHVSDLHLNPAAWPIIRSAVEQFHINVVVDTGDINDWGSEAEASFVASIALLKVPYVYVRGNHDSAITQAAVAAQPNAVVLDNRVITVAGLTFAGIGDPRFTPDKAVNPLSTGESATTVDMVQQVGERLADTVVNSPRSVDIALVHDPRSAEGLAGVTPLVLAGHAHTRSMTVLDHTKTRLLVQGSTGGAGLRGLEGESPRPLEMSVLYFDPAREFLAYDDITVGGAGLAEVTLKRHLVEPVLLDVEPSVSPS</sequence>
<feature type="transmembrane region" description="Helical" evidence="3">
    <location>
        <begin position="125"/>
        <end position="146"/>
    </location>
</feature>
<protein>
    <submittedName>
        <fullName evidence="5">Membrane protein</fullName>
    </submittedName>
</protein>
<dbReference type="PANTHER" id="PTHR31302:SF31">
    <property type="entry name" value="PHOSPHODIESTERASE YAEI"/>
    <property type="match status" value="1"/>
</dbReference>
<evidence type="ECO:0000259" key="4">
    <source>
        <dbReference type="Pfam" id="PF00149"/>
    </source>
</evidence>
<dbReference type="InterPro" id="IPR029052">
    <property type="entry name" value="Metallo-depent_PP-like"/>
</dbReference>
<dbReference type="InterPro" id="IPR051158">
    <property type="entry name" value="Metallophosphoesterase_sf"/>
</dbReference>
<keyword evidence="3" id="KW-0812">Transmembrane</keyword>
<proteinExistence type="predicted"/>
<evidence type="ECO:0000313" key="6">
    <source>
        <dbReference type="Proteomes" id="UP000612899"/>
    </source>
</evidence>
<comment type="caution">
    <text evidence="5">The sequence shown here is derived from an EMBL/GenBank/DDBJ whole genome shotgun (WGS) entry which is preliminary data.</text>
</comment>
<dbReference type="InterPro" id="IPR004843">
    <property type="entry name" value="Calcineurin-like_PHP"/>
</dbReference>
<dbReference type="AlphaFoldDB" id="A0A8J3Q690"/>
<dbReference type="GO" id="GO:0009245">
    <property type="term" value="P:lipid A biosynthetic process"/>
    <property type="evidence" value="ECO:0007669"/>
    <property type="project" value="TreeGrafter"/>
</dbReference>
<dbReference type="GO" id="GO:0008758">
    <property type="term" value="F:UDP-2,3-diacylglucosamine hydrolase activity"/>
    <property type="evidence" value="ECO:0007669"/>
    <property type="project" value="TreeGrafter"/>
</dbReference>
<feature type="transmembrane region" description="Helical" evidence="3">
    <location>
        <begin position="98"/>
        <end position="118"/>
    </location>
</feature>
<evidence type="ECO:0000256" key="1">
    <source>
        <dbReference type="ARBA" id="ARBA00022723"/>
    </source>
</evidence>
<evidence type="ECO:0000256" key="3">
    <source>
        <dbReference type="SAM" id="Phobius"/>
    </source>
</evidence>
<evidence type="ECO:0000256" key="2">
    <source>
        <dbReference type="ARBA" id="ARBA00022801"/>
    </source>
</evidence>
<gene>
    <name evidence="5" type="ORF">Rhe02_26430</name>
</gene>
<organism evidence="5 6">
    <name type="scientific">Rhizocola hellebori</name>
    <dbReference type="NCBI Taxonomy" id="1392758"/>
    <lineage>
        <taxon>Bacteria</taxon>
        <taxon>Bacillati</taxon>
        <taxon>Actinomycetota</taxon>
        <taxon>Actinomycetes</taxon>
        <taxon>Micromonosporales</taxon>
        <taxon>Micromonosporaceae</taxon>
        <taxon>Rhizocola</taxon>
    </lineage>
</organism>
<dbReference type="GO" id="GO:0016020">
    <property type="term" value="C:membrane"/>
    <property type="evidence" value="ECO:0007669"/>
    <property type="project" value="GOC"/>
</dbReference>